<dbReference type="Proteomes" id="UP000259173">
    <property type="component" value="Unassembled WGS sequence"/>
</dbReference>
<sequence length="77" mass="8257">MTLFGAGVVFTIAWWLSFFVVLPIGVAGQWEDDSTTPGTEEAAPKNPMLRKKAIWATGGAIVLTTLTAIIVPRLLAQ</sequence>
<evidence type="ECO:0000313" key="4">
    <source>
        <dbReference type="Proteomes" id="UP000024547"/>
    </source>
</evidence>
<dbReference type="EMBL" id="DMBR01000409">
    <property type="protein sequence ID" value="HAE95574.1"/>
    <property type="molecule type" value="Genomic_DNA"/>
</dbReference>
<evidence type="ECO:0000313" key="3">
    <source>
        <dbReference type="EMBL" id="KCZ57980.1"/>
    </source>
</evidence>
<dbReference type="AlphaFoldDB" id="A0A059DW63"/>
<dbReference type="Proteomes" id="UP000024547">
    <property type="component" value="Unassembled WGS sequence"/>
</dbReference>
<dbReference type="STRING" id="1280948.HY36_10745"/>
<reference evidence="3 4" key="1">
    <citation type="journal article" date="2014" name="Antonie Van Leeuwenhoek">
        <title>Hyphomonas beringensis sp. nov. and Hyphomonas chukchiensis sp. nov., isolated from surface seawater of the Bering Sea and Chukchi Sea.</title>
        <authorList>
            <person name="Li C."/>
            <person name="Lai Q."/>
            <person name="Li G."/>
            <person name="Dong C."/>
            <person name="Wang J."/>
            <person name="Liao Y."/>
            <person name="Shao Z."/>
        </authorList>
    </citation>
    <scope>NUCLEOTIDE SEQUENCE [LARGE SCALE GENOMIC DNA]</scope>
    <source>
        <strain evidence="3 4">22II1-22F38</strain>
    </source>
</reference>
<proteinExistence type="predicted"/>
<evidence type="ECO:0000313" key="2">
    <source>
        <dbReference type="EMBL" id="HAE95574.1"/>
    </source>
</evidence>
<keyword evidence="1" id="KW-0472">Membrane</keyword>
<dbReference type="PATRIC" id="fig|1280948.3.peg.3271"/>
<dbReference type="GeneID" id="92501015"/>
<evidence type="ECO:0000256" key="1">
    <source>
        <dbReference type="SAM" id="Phobius"/>
    </source>
</evidence>
<comment type="caution">
    <text evidence="3">The sequence shown here is derived from an EMBL/GenBank/DDBJ whole genome shotgun (WGS) entry which is preliminary data.</text>
</comment>
<keyword evidence="4" id="KW-1185">Reference proteome</keyword>
<organism evidence="3 4">
    <name type="scientific">Hyphomonas atlantica</name>
    <dbReference type="NCBI Taxonomy" id="1280948"/>
    <lineage>
        <taxon>Bacteria</taxon>
        <taxon>Pseudomonadati</taxon>
        <taxon>Pseudomonadota</taxon>
        <taxon>Alphaproteobacteria</taxon>
        <taxon>Hyphomonadales</taxon>
        <taxon>Hyphomonadaceae</taxon>
        <taxon>Hyphomonas</taxon>
    </lineage>
</organism>
<evidence type="ECO:0000313" key="5">
    <source>
        <dbReference type="Proteomes" id="UP000259173"/>
    </source>
</evidence>
<feature type="transmembrane region" description="Helical" evidence="1">
    <location>
        <begin position="53"/>
        <end position="75"/>
    </location>
</feature>
<dbReference type="InterPro" id="IPR009935">
    <property type="entry name" value="DUF1467"/>
</dbReference>
<dbReference type="RefSeq" id="WP_035555032.1">
    <property type="nucleotide sequence ID" value="NZ_AWFH01000062.1"/>
</dbReference>
<gene>
    <name evidence="2" type="ORF">DCG65_13545</name>
    <name evidence="3" type="ORF">HY36_10745</name>
</gene>
<reference evidence="2 5" key="2">
    <citation type="journal article" date="2018" name="Nat. Biotechnol.">
        <title>A standardized bacterial taxonomy based on genome phylogeny substantially revises the tree of life.</title>
        <authorList>
            <person name="Parks D.H."/>
            <person name="Chuvochina M."/>
            <person name="Waite D.W."/>
            <person name="Rinke C."/>
            <person name="Skarshewski A."/>
            <person name="Chaumeil P.A."/>
            <person name="Hugenholtz P."/>
        </authorList>
    </citation>
    <scope>NUCLEOTIDE SEQUENCE [LARGE SCALE GENOMIC DNA]</scope>
    <source>
        <strain evidence="2">UBA8557</strain>
    </source>
</reference>
<protein>
    <submittedName>
        <fullName evidence="2">DUF1467 domain-containing protein</fullName>
    </submittedName>
</protein>
<dbReference type="OrthoDB" id="9804637at2"/>
<accession>A0A059DW63</accession>
<dbReference type="eggNOG" id="COG5454">
    <property type="taxonomic scope" value="Bacteria"/>
</dbReference>
<keyword evidence="1" id="KW-1133">Transmembrane helix</keyword>
<name>A0A059DW63_9PROT</name>
<dbReference type="Pfam" id="PF07330">
    <property type="entry name" value="DUF1467"/>
    <property type="match status" value="1"/>
</dbReference>
<keyword evidence="1" id="KW-0812">Transmembrane</keyword>
<dbReference type="EMBL" id="AWFH01000062">
    <property type="protein sequence ID" value="KCZ57980.1"/>
    <property type="molecule type" value="Genomic_DNA"/>
</dbReference>